<proteinExistence type="predicted"/>
<organism evidence="2 3">
    <name type="scientific">Hibiscus sabdariffa</name>
    <name type="common">roselle</name>
    <dbReference type="NCBI Taxonomy" id="183260"/>
    <lineage>
        <taxon>Eukaryota</taxon>
        <taxon>Viridiplantae</taxon>
        <taxon>Streptophyta</taxon>
        <taxon>Embryophyta</taxon>
        <taxon>Tracheophyta</taxon>
        <taxon>Spermatophyta</taxon>
        <taxon>Magnoliopsida</taxon>
        <taxon>eudicotyledons</taxon>
        <taxon>Gunneridae</taxon>
        <taxon>Pentapetalae</taxon>
        <taxon>rosids</taxon>
        <taxon>malvids</taxon>
        <taxon>Malvales</taxon>
        <taxon>Malvaceae</taxon>
        <taxon>Malvoideae</taxon>
        <taxon>Hibiscus</taxon>
    </lineage>
</organism>
<feature type="compositionally biased region" description="Basic and acidic residues" evidence="1">
    <location>
        <begin position="96"/>
        <end position="108"/>
    </location>
</feature>
<dbReference type="EMBL" id="JBBPBM010001416">
    <property type="protein sequence ID" value="KAK8484376.1"/>
    <property type="molecule type" value="Genomic_DNA"/>
</dbReference>
<dbReference type="Proteomes" id="UP001472677">
    <property type="component" value="Unassembled WGS sequence"/>
</dbReference>
<feature type="region of interest" description="Disordered" evidence="1">
    <location>
        <begin position="1"/>
        <end position="24"/>
    </location>
</feature>
<evidence type="ECO:0000256" key="1">
    <source>
        <dbReference type="SAM" id="MobiDB-lite"/>
    </source>
</evidence>
<protein>
    <submittedName>
        <fullName evidence="2">Uncharacterized protein</fullName>
    </submittedName>
</protein>
<name>A0ABR1ZUI6_9ROSI</name>
<reference evidence="2 3" key="1">
    <citation type="journal article" date="2024" name="G3 (Bethesda)">
        <title>Genome assembly of Hibiscus sabdariffa L. provides insights into metabolisms of medicinal natural products.</title>
        <authorList>
            <person name="Kim T."/>
        </authorList>
    </citation>
    <scope>NUCLEOTIDE SEQUENCE [LARGE SCALE GENOMIC DNA]</scope>
    <source>
        <strain evidence="2">TK-2024</strain>
        <tissue evidence="2">Old leaves</tissue>
    </source>
</reference>
<sequence length="220" mass="23555">MLPQDPNHARNELTCVHPSVNPGGRPLDLVPVITSSQILERSASSTPIHGQPASKKNRTHDLDSEVSEVVVAMEAACDVPVQKVVSTDPYGGLDTGDGRGEGSQRTEKQSYASMAAKSANVGEHGKSAAAIIDEEIVILEDDVIVERDEAIPSVQFSDRVYHQEVCGRNLATATRGGVDSPAIAPPKKMDISKANLFGPWMVVENRRRKVGAPDRSSTLP</sequence>
<feature type="region of interest" description="Disordered" evidence="1">
    <location>
        <begin position="41"/>
        <end position="62"/>
    </location>
</feature>
<feature type="region of interest" description="Disordered" evidence="1">
    <location>
        <begin position="86"/>
        <end position="111"/>
    </location>
</feature>
<evidence type="ECO:0000313" key="3">
    <source>
        <dbReference type="Proteomes" id="UP001472677"/>
    </source>
</evidence>
<accession>A0ABR1ZUI6</accession>
<gene>
    <name evidence="2" type="ORF">V6N12_041718</name>
</gene>
<comment type="caution">
    <text evidence="2">The sequence shown here is derived from an EMBL/GenBank/DDBJ whole genome shotgun (WGS) entry which is preliminary data.</text>
</comment>
<evidence type="ECO:0000313" key="2">
    <source>
        <dbReference type="EMBL" id="KAK8484376.1"/>
    </source>
</evidence>
<keyword evidence="3" id="KW-1185">Reference proteome</keyword>